<dbReference type="AlphaFoldDB" id="F8PFA3"/>
<protein>
    <submittedName>
        <fullName evidence="1">Uncharacterized protein</fullName>
    </submittedName>
</protein>
<gene>
    <name evidence="1" type="ORF">SERLA73DRAFT_128359</name>
</gene>
<name>F8PFA3_SERL3</name>
<proteinExistence type="predicted"/>
<dbReference type="InParanoid" id="F8PFA3"/>
<dbReference type="EMBL" id="GL945474">
    <property type="protein sequence ID" value="EGO04209.1"/>
    <property type="molecule type" value="Genomic_DNA"/>
</dbReference>
<reference evidence="2" key="1">
    <citation type="journal article" date="2011" name="Science">
        <title>The plant cell wall-decomposing machinery underlies the functional diversity of forest fungi.</title>
        <authorList>
            <person name="Eastwood D.C."/>
            <person name="Floudas D."/>
            <person name="Binder M."/>
            <person name="Majcherczyk A."/>
            <person name="Schneider P."/>
            <person name="Aerts A."/>
            <person name="Asiegbu F.O."/>
            <person name="Baker S.E."/>
            <person name="Barry K."/>
            <person name="Bendiksby M."/>
            <person name="Blumentritt M."/>
            <person name="Coutinho P.M."/>
            <person name="Cullen D."/>
            <person name="de Vries R.P."/>
            <person name="Gathman A."/>
            <person name="Goodell B."/>
            <person name="Henrissat B."/>
            <person name="Ihrmark K."/>
            <person name="Kauserud H."/>
            <person name="Kohler A."/>
            <person name="LaButti K."/>
            <person name="Lapidus A."/>
            <person name="Lavin J.L."/>
            <person name="Lee Y.-H."/>
            <person name="Lindquist E."/>
            <person name="Lilly W."/>
            <person name="Lucas S."/>
            <person name="Morin E."/>
            <person name="Murat C."/>
            <person name="Oguiza J.A."/>
            <person name="Park J."/>
            <person name="Pisabarro A.G."/>
            <person name="Riley R."/>
            <person name="Rosling A."/>
            <person name="Salamov A."/>
            <person name="Schmidt O."/>
            <person name="Schmutz J."/>
            <person name="Skrede I."/>
            <person name="Stenlid J."/>
            <person name="Wiebenga A."/>
            <person name="Xie X."/>
            <person name="Kuees U."/>
            <person name="Hibbett D.S."/>
            <person name="Hoffmeister D."/>
            <person name="Hoegberg N."/>
            <person name="Martin F."/>
            <person name="Grigoriev I.V."/>
            <person name="Watkinson S.C."/>
        </authorList>
    </citation>
    <scope>NUCLEOTIDE SEQUENCE [LARGE SCALE GENOMIC DNA]</scope>
    <source>
        <strain evidence="2">strain S7.3</strain>
    </source>
</reference>
<sequence length="90" mass="10119">MTRSGWIGPGPPALIIGSTRMMDEKVNMGWMCWSKDIAQPPKEWPIPTSLCVLKSTLASCSRPADRKRWTAWAYVSQQTSGRVFCGQTMR</sequence>
<organism evidence="2">
    <name type="scientific">Serpula lacrymans var. lacrymans (strain S7.3)</name>
    <name type="common">Dry rot fungus</name>
    <dbReference type="NCBI Taxonomy" id="936435"/>
    <lineage>
        <taxon>Eukaryota</taxon>
        <taxon>Fungi</taxon>
        <taxon>Dikarya</taxon>
        <taxon>Basidiomycota</taxon>
        <taxon>Agaricomycotina</taxon>
        <taxon>Agaricomycetes</taxon>
        <taxon>Agaricomycetidae</taxon>
        <taxon>Boletales</taxon>
        <taxon>Coniophorineae</taxon>
        <taxon>Serpulaceae</taxon>
        <taxon>Serpula</taxon>
    </lineage>
</organism>
<dbReference type="Proteomes" id="UP000008063">
    <property type="component" value="Unassembled WGS sequence"/>
</dbReference>
<accession>F8PFA3</accession>
<evidence type="ECO:0000313" key="1">
    <source>
        <dbReference type="EMBL" id="EGO04209.1"/>
    </source>
</evidence>
<keyword evidence="2" id="KW-1185">Reference proteome</keyword>
<dbReference type="HOGENOM" id="CLU_2442215_0_0_1"/>
<evidence type="ECO:0000313" key="2">
    <source>
        <dbReference type="Proteomes" id="UP000008063"/>
    </source>
</evidence>